<dbReference type="RefSeq" id="WP_354508565.1">
    <property type="nucleotide sequence ID" value="NZ_JBEPMO010000007.1"/>
</dbReference>
<dbReference type="Gene3D" id="3.90.550.10">
    <property type="entry name" value="Spore Coat Polysaccharide Biosynthesis Protein SpsA, Chain A"/>
    <property type="match status" value="1"/>
</dbReference>
<dbReference type="CDD" id="cd06422">
    <property type="entry name" value="NTP_transferase_like_1"/>
    <property type="match status" value="1"/>
</dbReference>
<accession>A0ABV2LWH6</accession>
<dbReference type="SUPFAM" id="SSF53448">
    <property type="entry name" value="Nucleotide-diphospho-sugar transferases"/>
    <property type="match status" value="1"/>
</dbReference>
<comment type="caution">
    <text evidence="2">The sequence shown here is derived from an EMBL/GenBank/DDBJ whole genome shotgun (WGS) entry which is preliminary data.</text>
</comment>
<dbReference type="PANTHER" id="PTHR22572">
    <property type="entry name" value="SUGAR-1-PHOSPHATE GUANYL TRANSFERASE"/>
    <property type="match status" value="1"/>
</dbReference>
<evidence type="ECO:0000313" key="3">
    <source>
        <dbReference type="Proteomes" id="UP001549146"/>
    </source>
</evidence>
<name>A0ABV2LWH6_9FLAO</name>
<dbReference type="EMBL" id="JBEPMO010000007">
    <property type="protein sequence ID" value="MET3731882.1"/>
    <property type="molecule type" value="Genomic_DNA"/>
</dbReference>
<gene>
    <name evidence="2" type="ORF">ABID46_001464</name>
</gene>
<reference evidence="2 3" key="1">
    <citation type="submission" date="2024-06" db="EMBL/GenBank/DDBJ databases">
        <title>Genomic Encyclopedia of Type Strains, Phase IV (KMG-IV): sequencing the most valuable type-strain genomes for metagenomic binning, comparative biology and taxonomic classification.</title>
        <authorList>
            <person name="Goeker M."/>
        </authorList>
    </citation>
    <scope>NUCLEOTIDE SEQUENCE [LARGE SCALE GENOMIC DNA]</scope>
    <source>
        <strain evidence="2 3">DSM 29388</strain>
    </source>
</reference>
<protein>
    <submittedName>
        <fullName evidence="2">NDP-sugar pyrophosphorylase family protein</fullName>
    </submittedName>
</protein>
<proteinExistence type="predicted"/>
<dbReference type="Pfam" id="PF00483">
    <property type="entry name" value="NTP_transferase"/>
    <property type="match status" value="1"/>
</dbReference>
<dbReference type="InterPro" id="IPR029044">
    <property type="entry name" value="Nucleotide-diphossugar_trans"/>
</dbReference>
<keyword evidence="3" id="KW-1185">Reference proteome</keyword>
<evidence type="ECO:0000313" key="2">
    <source>
        <dbReference type="EMBL" id="MET3731882.1"/>
    </source>
</evidence>
<feature type="domain" description="Nucleotidyl transferase" evidence="1">
    <location>
        <begin position="21"/>
        <end position="158"/>
    </location>
</feature>
<evidence type="ECO:0000259" key="1">
    <source>
        <dbReference type="Pfam" id="PF00483"/>
    </source>
</evidence>
<dbReference type="InterPro" id="IPR050486">
    <property type="entry name" value="Mannose-1P_guanyltransferase"/>
</dbReference>
<dbReference type="InterPro" id="IPR005835">
    <property type="entry name" value="NTP_transferase_dom"/>
</dbReference>
<sequence length="255" mass="28813">MNDTPNFQPPTSNPFFATLPKAMLFAAGLGTRLKPFTDHHPKALAKVSGKTLLERNIAYLKSFGITEFIINVHHFADQIQSYLEENNYFDVNIQISDESDEVLETGGGLVKAKKLLGDESFLVMNVDILTDLNVEDLMQFHYQHQPLATLAVSDRASSRKLLLDSNHHLKGWRNLQTGEEIIESENPLTEKAFSGIHMINPRIFEKMPTNGKFSIMKTYMELMKDEVILGFDHSGGLLIDVGRPESVLEAEKYFQ</sequence>
<organism evidence="2 3">
    <name type="scientific">Moheibacter stercoris</name>
    <dbReference type="NCBI Taxonomy" id="1628251"/>
    <lineage>
        <taxon>Bacteria</taxon>
        <taxon>Pseudomonadati</taxon>
        <taxon>Bacteroidota</taxon>
        <taxon>Flavobacteriia</taxon>
        <taxon>Flavobacteriales</taxon>
        <taxon>Weeksellaceae</taxon>
        <taxon>Moheibacter</taxon>
    </lineage>
</organism>
<dbReference type="Proteomes" id="UP001549146">
    <property type="component" value="Unassembled WGS sequence"/>
</dbReference>